<gene>
    <name evidence="6" type="ORF">GV829_06705</name>
</gene>
<name>A0A6M4ASY0_9SPHN</name>
<feature type="domain" description="HTH tetR-type" evidence="5">
    <location>
        <begin position="16"/>
        <end position="76"/>
    </location>
</feature>
<proteinExistence type="predicted"/>
<evidence type="ECO:0000256" key="3">
    <source>
        <dbReference type="ARBA" id="ARBA00023163"/>
    </source>
</evidence>
<keyword evidence="2 4" id="KW-0238">DNA-binding</keyword>
<dbReference type="PANTHER" id="PTHR30055:SF234">
    <property type="entry name" value="HTH-TYPE TRANSCRIPTIONAL REGULATOR BETI"/>
    <property type="match status" value="1"/>
</dbReference>
<reference evidence="6 7" key="1">
    <citation type="submission" date="2020-01" db="EMBL/GenBank/DDBJ databases">
        <title>Sphingomonas sp. strain CSW-10.</title>
        <authorList>
            <person name="Chen W.-M."/>
        </authorList>
    </citation>
    <scope>NUCLEOTIDE SEQUENCE [LARGE SCALE GENOMIC DNA]</scope>
    <source>
        <strain evidence="6 7">CSW-10</strain>
    </source>
</reference>
<evidence type="ECO:0000313" key="6">
    <source>
        <dbReference type="EMBL" id="QJQ32183.1"/>
    </source>
</evidence>
<dbReference type="InterPro" id="IPR001647">
    <property type="entry name" value="HTH_TetR"/>
</dbReference>
<dbReference type="KEGG" id="slan:GV829_06705"/>
<feature type="DNA-binding region" description="H-T-H motif" evidence="4">
    <location>
        <begin position="39"/>
        <end position="58"/>
    </location>
</feature>
<keyword evidence="3" id="KW-0804">Transcription</keyword>
<evidence type="ECO:0000256" key="1">
    <source>
        <dbReference type="ARBA" id="ARBA00023015"/>
    </source>
</evidence>
<dbReference type="InterPro" id="IPR050109">
    <property type="entry name" value="HTH-type_TetR-like_transc_reg"/>
</dbReference>
<evidence type="ECO:0000256" key="2">
    <source>
        <dbReference type="ARBA" id="ARBA00023125"/>
    </source>
</evidence>
<accession>A0A6M4ASY0</accession>
<evidence type="ECO:0000259" key="5">
    <source>
        <dbReference type="PROSITE" id="PS50977"/>
    </source>
</evidence>
<dbReference type="SUPFAM" id="SSF46689">
    <property type="entry name" value="Homeodomain-like"/>
    <property type="match status" value="1"/>
</dbReference>
<dbReference type="RefSeq" id="WP_169945143.1">
    <property type="nucleotide sequence ID" value="NZ_CP053015.1"/>
</dbReference>
<dbReference type="InterPro" id="IPR009057">
    <property type="entry name" value="Homeodomain-like_sf"/>
</dbReference>
<dbReference type="PANTHER" id="PTHR30055">
    <property type="entry name" value="HTH-TYPE TRANSCRIPTIONAL REGULATOR RUTR"/>
    <property type="match status" value="1"/>
</dbReference>
<dbReference type="Proteomes" id="UP000503018">
    <property type="component" value="Chromosome"/>
</dbReference>
<sequence length="205" mass="23010">MAVTEALDIERESKGGRTRRRIMAEVQSMIDEVGIHAISQDAVARRVGITQSALRHHFPTRESMFDAIFDHIFSGFYLSAERVLLEPGHDPRQRLLMLCELHLDYVVSESDRVALQSFAHYVDNAELLARQSGWYHWITDHYAALLGAIRPELDGTTCRGRALAILTMSIGAWITIGRSRPAWPSLPGIAGRDALLRAIEHLIDA</sequence>
<dbReference type="Gene3D" id="1.10.357.10">
    <property type="entry name" value="Tetracycline Repressor, domain 2"/>
    <property type="match status" value="1"/>
</dbReference>
<dbReference type="AlphaFoldDB" id="A0A6M4ASY0"/>
<dbReference type="Gene3D" id="1.10.10.60">
    <property type="entry name" value="Homeodomain-like"/>
    <property type="match status" value="1"/>
</dbReference>
<dbReference type="EMBL" id="CP053015">
    <property type="protein sequence ID" value="QJQ32183.1"/>
    <property type="molecule type" value="Genomic_DNA"/>
</dbReference>
<keyword evidence="7" id="KW-1185">Reference proteome</keyword>
<organism evidence="6 7">
    <name type="scientific">Sphingomonas lacunae</name>
    <dbReference type="NCBI Taxonomy" id="2698828"/>
    <lineage>
        <taxon>Bacteria</taxon>
        <taxon>Pseudomonadati</taxon>
        <taxon>Pseudomonadota</taxon>
        <taxon>Alphaproteobacteria</taxon>
        <taxon>Sphingomonadales</taxon>
        <taxon>Sphingomonadaceae</taxon>
        <taxon>Sphingomonas</taxon>
    </lineage>
</organism>
<dbReference type="GO" id="GO:0000976">
    <property type="term" value="F:transcription cis-regulatory region binding"/>
    <property type="evidence" value="ECO:0007669"/>
    <property type="project" value="TreeGrafter"/>
</dbReference>
<protein>
    <submittedName>
        <fullName evidence="6">TetR/AcrR family transcriptional regulator</fullName>
    </submittedName>
</protein>
<evidence type="ECO:0000313" key="7">
    <source>
        <dbReference type="Proteomes" id="UP000503018"/>
    </source>
</evidence>
<evidence type="ECO:0000256" key="4">
    <source>
        <dbReference type="PROSITE-ProRule" id="PRU00335"/>
    </source>
</evidence>
<dbReference type="GO" id="GO:0003700">
    <property type="term" value="F:DNA-binding transcription factor activity"/>
    <property type="evidence" value="ECO:0007669"/>
    <property type="project" value="TreeGrafter"/>
</dbReference>
<dbReference type="Pfam" id="PF00440">
    <property type="entry name" value="TetR_N"/>
    <property type="match status" value="1"/>
</dbReference>
<dbReference type="PROSITE" id="PS50977">
    <property type="entry name" value="HTH_TETR_2"/>
    <property type="match status" value="1"/>
</dbReference>
<keyword evidence="1" id="KW-0805">Transcription regulation</keyword>